<dbReference type="AlphaFoldDB" id="A0AAE0NNR9"/>
<name>A0AAE0NNR9_9PEZI</name>
<gene>
    <name evidence="2" type="ORF">B0H63DRAFT_174412</name>
</gene>
<dbReference type="EMBL" id="JAULSW010000004">
    <property type="protein sequence ID" value="KAK3384948.1"/>
    <property type="molecule type" value="Genomic_DNA"/>
</dbReference>
<comment type="caution">
    <text evidence="2">The sequence shown here is derived from an EMBL/GenBank/DDBJ whole genome shotgun (WGS) entry which is preliminary data.</text>
</comment>
<proteinExistence type="predicted"/>
<evidence type="ECO:0008006" key="4">
    <source>
        <dbReference type="Google" id="ProtNLM"/>
    </source>
</evidence>
<reference evidence="2" key="2">
    <citation type="submission" date="2023-06" db="EMBL/GenBank/DDBJ databases">
        <authorList>
            <consortium name="Lawrence Berkeley National Laboratory"/>
            <person name="Haridas S."/>
            <person name="Hensen N."/>
            <person name="Bonometti L."/>
            <person name="Westerberg I."/>
            <person name="Brannstrom I.O."/>
            <person name="Guillou S."/>
            <person name="Cros-Aarteil S."/>
            <person name="Calhoun S."/>
            <person name="Kuo A."/>
            <person name="Mondo S."/>
            <person name="Pangilinan J."/>
            <person name="Riley R."/>
            <person name="LaButti K."/>
            <person name="Andreopoulos B."/>
            <person name="Lipzen A."/>
            <person name="Chen C."/>
            <person name="Yanf M."/>
            <person name="Daum C."/>
            <person name="Ng V."/>
            <person name="Clum A."/>
            <person name="Steindorff A."/>
            <person name="Ohm R."/>
            <person name="Martin F."/>
            <person name="Silar P."/>
            <person name="Natvig D."/>
            <person name="Lalanne C."/>
            <person name="Gautier V."/>
            <person name="Ament-velasquez S.L."/>
            <person name="Kruys A."/>
            <person name="Hutchinson M.I."/>
            <person name="Powell A.J."/>
            <person name="Barry K."/>
            <person name="Miller A.N."/>
            <person name="Grigoriev I.V."/>
            <person name="Debuchy R."/>
            <person name="Gladieux P."/>
            <person name="Thoren M.H."/>
            <person name="Johannesson H."/>
        </authorList>
    </citation>
    <scope>NUCLEOTIDE SEQUENCE</scope>
    <source>
        <strain evidence="2">CBS 232.78</strain>
    </source>
</reference>
<evidence type="ECO:0000256" key="1">
    <source>
        <dbReference type="SAM" id="MobiDB-lite"/>
    </source>
</evidence>
<dbReference type="CDD" id="cd00085">
    <property type="entry name" value="HNHc"/>
    <property type="match status" value="1"/>
</dbReference>
<protein>
    <recommendedName>
        <fullName evidence="4">HNH domain-containing protein</fullName>
    </recommendedName>
</protein>
<keyword evidence="3" id="KW-1185">Reference proteome</keyword>
<dbReference type="Proteomes" id="UP001285441">
    <property type="component" value="Unassembled WGS sequence"/>
</dbReference>
<feature type="region of interest" description="Disordered" evidence="1">
    <location>
        <begin position="31"/>
        <end position="64"/>
    </location>
</feature>
<reference evidence="2" key="1">
    <citation type="journal article" date="2023" name="Mol. Phylogenet. Evol.">
        <title>Genome-scale phylogeny and comparative genomics of the fungal order Sordariales.</title>
        <authorList>
            <person name="Hensen N."/>
            <person name="Bonometti L."/>
            <person name="Westerberg I."/>
            <person name="Brannstrom I.O."/>
            <person name="Guillou S."/>
            <person name="Cros-Aarteil S."/>
            <person name="Calhoun S."/>
            <person name="Haridas S."/>
            <person name="Kuo A."/>
            <person name="Mondo S."/>
            <person name="Pangilinan J."/>
            <person name="Riley R."/>
            <person name="LaButti K."/>
            <person name="Andreopoulos B."/>
            <person name="Lipzen A."/>
            <person name="Chen C."/>
            <person name="Yan M."/>
            <person name="Daum C."/>
            <person name="Ng V."/>
            <person name="Clum A."/>
            <person name="Steindorff A."/>
            <person name="Ohm R.A."/>
            <person name="Martin F."/>
            <person name="Silar P."/>
            <person name="Natvig D.O."/>
            <person name="Lalanne C."/>
            <person name="Gautier V."/>
            <person name="Ament-Velasquez S.L."/>
            <person name="Kruys A."/>
            <person name="Hutchinson M.I."/>
            <person name="Powell A.J."/>
            <person name="Barry K."/>
            <person name="Miller A.N."/>
            <person name="Grigoriev I.V."/>
            <person name="Debuchy R."/>
            <person name="Gladieux P."/>
            <person name="Hiltunen Thoren M."/>
            <person name="Johannesson H."/>
        </authorList>
    </citation>
    <scope>NUCLEOTIDE SEQUENCE</scope>
    <source>
        <strain evidence="2">CBS 232.78</strain>
    </source>
</reference>
<evidence type="ECO:0000313" key="3">
    <source>
        <dbReference type="Proteomes" id="UP001285441"/>
    </source>
</evidence>
<organism evidence="2 3">
    <name type="scientific">Podospora didyma</name>
    <dbReference type="NCBI Taxonomy" id="330526"/>
    <lineage>
        <taxon>Eukaryota</taxon>
        <taxon>Fungi</taxon>
        <taxon>Dikarya</taxon>
        <taxon>Ascomycota</taxon>
        <taxon>Pezizomycotina</taxon>
        <taxon>Sordariomycetes</taxon>
        <taxon>Sordariomycetidae</taxon>
        <taxon>Sordariales</taxon>
        <taxon>Podosporaceae</taxon>
        <taxon>Podospora</taxon>
    </lineage>
</organism>
<dbReference type="PANTHER" id="PTHR37827:SF1">
    <property type="entry name" value="HNH DOMAIN-CONTAINING PROTEIN"/>
    <property type="match status" value="1"/>
</dbReference>
<evidence type="ECO:0000313" key="2">
    <source>
        <dbReference type="EMBL" id="KAK3384948.1"/>
    </source>
</evidence>
<dbReference type="InterPro" id="IPR003615">
    <property type="entry name" value="HNH_nuc"/>
</dbReference>
<accession>A0AAE0NNR9</accession>
<sequence length="280" mass="31416">MADQLHDEITANYEQFREVLSSVLVERLTASPTSCKPRRRANAKSGSKKPVSQPAAATTTGNENNASREDLFEFIEYIASSTFQSLPVSLQRLSHHTWTSSPHIRAQYTLPLTADQASIILHALDPSVTESLHTYRIAPQSPDSASDTKFFPTVLTGYISTTTTPPPAPSSTKRQITACEICQRDWINLTYHHLIPRMVHAKAVKRGWHRGDELQNVAWLCGACHRFVHGFASHEDLARRYYTVKLLLEEPEIEAFASWVGKLRWKGLGGVRGSRRKRGP</sequence>
<dbReference type="PANTHER" id="PTHR37827">
    <property type="entry name" value="TUDOR DOMAIN-CONTAINING PROTEIN"/>
    <property type="match status" value="1"/>
</dbReference>